<keyword evidence="1" id="KW-0732">Signal</keyword>
<dbReference type="STRING" id="551990.SAMN05192550_0394"/>
<evidence type="ECO:0000313" key="4">
    <source>
        <dbReference type="EMBL" id="SDI63056.1"/>
    </source>
</evidence>
<evidence type="ECO:0000313" key="6">
    <source>
        <dbReference type="Proteomes" id="UP000182367"/>
    </source>
</evidence>
<dbReference type="PANTHER" id="PTHR12558">
    <property type="entry name" value="CELL DIVISION CYCLE 16,23,27"/>
    <property type="match status" value="1"/>
</dbReference>
<evidence type="ECO:0000313" key="2">
    <source>
        <dbReference type="EMBL" id="GEL10566.1"/>
    </source>
</evidence>
<dbReference type="PANTHER" id="PTHR12558:SF44">
    <property type="entry name" value="TETRATRICOPEPTIDE REPEAT-CONTAINING PROTEIN"/>
    <property type="match status" value="1"/>
</dbReference>
<keyword evidence="6" id="KW-1185">Reference proteome</keyword>
<dbReference type="EMBL" id="BJVF01000001">
    <property type="protein sequence ID" value="GEL10566.1"/>
    <property type="molecule type" value="Genomic_DNA"/>
</dbReference>
<evidence type="ECO:0000256" key="1">
    <source>
        <dbReference type="SAM" id="SignalP"/>
    </source>
</evidence>
<sequence length="592" mass="68843">MKKILLHICLFFSLICFSQNEQLAQYYYDKGDFEKAKISYEELLANIPQNMQYFLRTVDCYQQLKQFDTAEKAIQDRFTKYNQGSLLVELGYNYQLQKDAAKAKIYYDQALERIRKNPNEVYGIAASFDRKVQLEYALKAYQTATEIQPNFNFNYQQGLLYGQLGNFDMMITTFLDEAYTNPQNLVVIQNQLSRFITDEADVSFSDALRKALILKVQKSQDLFWNHFLSWFYIQQKEFAKAFIQEKAIYKRNPESLATILNLANLAIEEENQEIAKEILDFIVENTKDLGLLVQADSYLLELKISKATEKDFATINAEIEALLKQFEISPFSLSLQLIQAHFVAFNLKNPEQGKTIIKRALELQLNDYEVAQSKMELADIFLFEEKFNQALLYYSQIETDLKNDEVAHEASLKAAKTSYFKGDFPWALKQFKELKSANTQLIANDALEYFLLINDNTVADSTQTALKAFAKGDYLLYQNRNQEAIAQFQLILKTFKGNEIEAVTQLRLGKTYEKTAEFNLALSQYQAIIDHHSDGIYMDEALFFSAEIYSKKLNESEKAKPLYEKIIFNHQDSIYFVEARKKFRELRGDKNL</sequence>
<reference evidence="2 7" key="4">
    <citation type="submission" date="2019-07" db="EMBL/GenBank/DDBJ databases">
        <title>Whole genome shotgun sequence of Flavobacterium glycines NBRC 105008.</title>
        <authorList>
            <person name="Hosoyama A."/>
            <person name="Uohara A."/>
            <person name="Ohji S."/>
            <person name="Ichikawa N."/>
        </authorList>
    </citation>
    <scope>NUCLEOTIDE SEQUENCE [LARGE SCALE GENOMIC DNA]</scope>
    <source>
        <strain evidence="2 7">NBRC 105008</strain>
    </source>
</reference>
<dbReference type="Pfam" id="PF13432">
    <property type="entry name" value="TPR_16"/>
    <property type="match status" value="1"/>
</dbReference>
<dbReference type="InterPro" id="IPR019734">
    <property type="entry name" value="TPR_rpt"/>
</dbReference>
<dbReference type="GO" id="GO:0051301">
    <property type="term" value="P:cell division"/>
    <property type="evidence" value="ECO:0007669"/>
    <property type="project" value="TreeGrafter"/>
</dbReference>
<dbReference type="EMBL" id="FNEO01000001">
    <property type="protein sequence ID" value="SDI63056.1"/>
    <property type="molecule type" value="Genomic_DNA"/>
</dbReference>
<dbReference type="InterPro" id="IPR011990">
    <property type="entry name" value="TPR-like_helical_dom_sf"/>
</dbReference>
<organism evidence="3 5">
    <name type="scientific">Flavobacterium glycines</name>
    <dbReference type="NCBI Taxonomy" id="551990"/>
    <lineage>
        <taxon>Bacteria</taxon>
        <taxon>Pseudomonadati</taxon>
        <taxon>Bacteroidota</taxon>
        <taxon>Flavobacteriia</taxon>
        <taxon>Flavobacteriales</taxon>
        <taxon>Flavobacteriaceae</taxon>
        <taxon>Flavobacterium</taxon>
    </lineage>
</organism>
<reference evidence="4 6" key="3">
    <citation type="submission" date="2016-10" db="EMBL/GenBank/DDBJ databases">
        <authorList>
            <person name="Varghese N."/>
            <person name="Submissions S."/>
        </authorList>
    </citation>
    <scope>NUCLEOTIDE SEQUENCE [LARGE SCALE GENOMIC DNA]</scope>
    <source>
        <strain evidence="4 6">Gm-149</strain>
    </source>
</reference>
<feature type="chain" id="PRO_5044556148" evidence="1">
    <location>
        <begin position="19"/>
        <end position="592"/>
    </location>
</feature>
<evidence type="ECO:0000313" key="3">
    <source>
        <dbReference type="EMBL" id="OCB71536.1"/>
    </source>
</evidence>
<dbReference type="AlphaFoldDB" id="A0A1B9DPB0"/>
<protein>
    <submittedName>
        <fullName evidence="4">Tetratricopeptide repeat-containing protein</fullName>
    </submittedName>
</protein>
<feature type="signal peptide" evidence="1">
    <location>
        <begin position="1"/>
        <end position="18"/>
    </location>
</feature>
<reference evidence="3" key="2">
    <citation type="submission" date="2016-03" db="EMBL/GenBank/DDBJ databases">
        <authorList>
            <person name="Ploux O."/>
        </authorList>
    </citation>
    <scope>NUCLEOTIDE SEQUENCE</scope>
    <source>
        <strain evidence="3">NBRC 105008</strain>
    </source>
</reference>
<dbReference type="OrthoDB" id="9763354at2"/>
<dbReference type="Gene3D" id="1.25.40.10">
    <property type="entry name" value="Tetratricopeptide repeat domain"/>
    <property type="match status" value="3"/>
</dbReference>
<gene>
    <name evidence="3" type="ORF">FBGL_09875</name>
    <name evidence="2" type="ORF">FGL01_13050</name>
    <name evidence="4" type="ORF">SAMN05192550_0394</name>
</gene>
<name>A0A1B9DPB0_9FLAO</name>
<proteinExistence type="predicted"/>
<dbReference type="Proteomes" id="UP000093226">
    <property type="component" value="Unassembled WGS sequence"/>
</dbReference>
<dbReference type="RefSeq" id="WP_066328237.1">
    <property type="nucleotide sequence ID" value="NZ_BJVF01000001.1"/>
</dbReference>
<reference evidence="5" key="1">
    <citation type="submission" date="2016-03" db="EMBL/GenBank/DDBJ databases">
        <title>Draft genome sequence of Paenibacillus glacialis DSM 22343.</title>
        <authorList>
            <person name="Shin S.-K."/>
            <person name="Yi H."/>
        </authorList>
    </citation>
    <scope>NUCLEOTIDE SEQUENCE [LARGE SCALE GENOMIC DNA]</scope>
    <source>
        <strain evidence="5">NBRC 105008</strain>
    </source>
</reference>
<dbReference type="Pfam" id="PF13181">
    <property type="entry name" value="TPR_8"/>
    <property type="match status" value="1"/>
</dbReference>
<dbReference type="SMART" id="SM00028">
    <property type="entry name" value="TPR"/>
    <property type="match status" value="5"/>
</dbReference>
<evidence type="ECO:0000313" key="7">
    <source>
        <dbReference type="Proteomes" id="UP000321579"/>
    </source>
</evidence>
<dbReference type="Proteomes" id="UP000321579">
    <property type="component" value="Unassembled WGS sequence"/>
</dbReference>
<comment type="caution">
    <text evidence="3">The sequence shown here is derived from an EMBL/GenBank/DDBJ whole genome shotgun (WGS) entry which is preliminary data.</text>
</comment>
<dbReference type="EMBL" id="LVEO01000018">
    <property type="protein sequence ID" value="OCB71536.1"/>
    <property type="molecule type" value="Genomic_DNA"/>
</dbReference>
<evidence type="ECO:0000313" key="5">
    <source>
        <dbReference type="Proteomes" id="UP000093226"/>
    </source>
</evidence>
<dbReference type="Proteomes" id="UP000182367">
    <property type="component" value="Unassembled WGS sequence"/>
</dbReference>
<dbReference type="SUPFAM" id="SSF48452">
    <property type="entry name" value="TPR-like"/>
    <property type="match status" value="2"/>
</dbReference>
<accession>A0A1B9DPB0</accession>